<dbReference type="PRINTS" id="PR00347">
    <property type="entry name" value="THAUMATIN"/>
</dbReference>
<dbReference type="InterPro" id="IPR017949">
    <property type="entry name" value="Thaumatin_CS"/>
</dbReference>
<protein>
    <recommendedName>
        <fullName evidence="5">Thaumatin-like protein</fullName>
    </recommendedName>
</protein>
<dbReference type="InterPro" id="IPR037176">
    <property type="entry name" value="Osmotin/thaumatin-like_sf"/>
</dbReference>
<dbReference type="Proteomes" id="UP000823775">
    <property type="component" value="Unassembled WGS sequence"/>
</dbReference>
<keyword evidence="1 2" id="KW-0732">Signal</keyword>
<evidence type="ECO:0008006" key="5">
    <source>
        <dbReference type="Google" id="ProtNLM"/>
    </source>
</evidence>
<proteinExistence type="predicted"/>
<feature type="chain" id="PRO_5047253154" description="Thaumatin-like protein" evidence="2">
    <location>
        <begin position="23"/>
        <end position="430"/>
    </location>
</feature>
<name>A0ABS8VEG8_DATST</name>
<organism evidence="3 4">
    <name type="scientific">Datura stramonium</name>
    <name type="common">Jimsonweed</name>
    <name type="synonym">Common thornapple</name>
    <dbReference type="NCBI Taxonomy" id="4076"/>
    <lineage>
        <taxon>Eukaryota</taxon>
        <taxon>Viridiplantae</taxon>
        <taxon>Streptophyta</taxon>
        <taxon>Embryophyta</taxon>
        <taxon>Tracheophyta</taxon>
        <taxon>Spermatophyta</taxon>
        <taxon>Magnoliopsida</taxon>
        <taxon>eudicotyledons</taxon>
        <taxon>Gunneridae</taxon>
        <taxon>Pentapetalae</taxon>
        <taxon>asterids</taxon>
        <taxon>lamiids</taxon>
        <taxon>Solanales</taxon>
        <taxon>Solanaceae</taxon>
        <taxon>Solanoideae</taxon>
        <taxon>Datureae</taxon>
        <taxon>Datura</taxon>
    </lineage>
</organism>
<feature type="signal peptide" evidence="2">
    <location>
        <begin position="1"/>
        <end position="22"/>
    </location>
</feature>
<dbReference type="SUPFAM" id="SSF49870">
    <property type="entry name" value="Osmotin, thaumatin-like protein"/>
    <property type="match status" value="2"/>
</dbReference>
<reference evidence="3 4" key="1">
    <citation type="journal article" date="2021" name="BMC Genomics">
        <title>Datura genome reveals duplications of psychoactive alkaloid biosynthetic genes and high mutation rate following tissue culture.</title>
        <authorList>
            <person name="Rajewski A."/>
            <person name="Carter-House D."/>
            <person name="Stajich J."/>
            <person name="Litt A."/>
        </authorList>
    </citation>
    <scope>NUCLEOTIDE SEQUENCE [LARGE SCALE GENOMIC DNA]</scope>
    <source>
        <strain evidence="3">AR-01</strain>
    </source>
</reference>
<dbReference type="PROSITE" id="PS51367">
    <property type="entry name" value="THAUMATIN_2"/>
    <property type="match status" value="2"/>
</dbReference>
<sequence length="430" mass="46481">MCLFKYLSIFIFLIVTSTAATAAIFEIRNNCSYTVWAAAVPGGGRRLDTGEAWMVNIPAGTTQGRIWARTGCNFDESGKGKCQTGDCNGLLECQGFGAPPNTLAEYALNQFGNSDFFDISLVDGFNLPMEFSPTSGGCTGGISCTADINGQCPDALRTPGGCNNPCTVFKTDEYCCTSGTCGPTSYSTFFKNRCPSAYSYPQDDTTSTFTCPEGANYKVVFCPTGIGEQAEPVIDIRNNCPFTVWAAAVPGGGQRLEYGEVWRINTKGSRIWGRTNCNFDESGRGHCQTGDCDGLLKCQDYGTPPNTLALYTLNQSNYLDFFNISLVNGFNLPMDFLPTTTGGCTASNSCTADIIGQCPKELRTPGGCNNPCTVFQNKEYCCTSGECGEMDDFKFFEQQCPNSFGYPREEAIINTLFCPAGTNYTVVFCP</sequence>
<dbReference type="InterPro" id="IPR001938">
    <property type="entry name" value="Thaumatin"/>
</dbReference>
<evidence type="ECO:0000313" key="3">
    <source>
        <dbReference type="EMBL" id="MCD9644746.1"/>
    </source>
</evidence>
<dbReference type="Gene3D" id="2.60.110.10">
    <property type="entry name" value="Thaumatin"/>
    <property type="match status" value="2"/>
</dbReference>
<dbReference type="PROSITE" id="PS00316">
    <property type="entry name" value="THAUMATIN_1"/>
    <property type="match status" value="2"/>
</dbReference>
<evidence type="ECO:0000256" key="1">
    <source>
        <dbReference type="ARBA" id="ARBA00022729"/>
    </source>
</evidence>
<evidence type="ECO:0000313" key="4">
    <source>
        <dbReference type="Proteomes" id="UP000823775"/>
    </source>
</evidence>
<accession>A0ABS8VEG8</accession>
<dbReference type="SMART" id="SM00205">
    <property type="entry name" value="THN"/>
    <property type="match status" value="2"/>
</dbReference>
<dbReference type="EMBL" id="JACEIK010004240">
    <property type="protein sequence ID" value="MCD9644746.1"/>
    <property type="molecule type" value="Genomic_DNA"/>
</dbReference>
<comment type="caution">
    <text evidence="3">The sequence shown here is derived from an EMBL/GenBank/DDBJ whole genome shotgun (WGS) entry which is preliminary data.</text>
</comment>
<dbReference type="Pfam" id="PF00314">
    <property type="entry name" value="Thaumatin"/>
    <property type="match status" value="2"/>
</dbReference>
<dbReference type="PANTHER" id="PTHR31048">
    <property type="entry name" value="OS03G0233200 PROTEIN"/>
    <property type="match status" value="1"/>
</dbReference>
<evidence type="ECO:0000256" key="2">
    <source>
        <dbReference type="SAM" id="SignalP"/>
    </source>
</evidence>
<gene>
    <name evidence="3" type="ORF">HAX54_033175</name>
</gene>
<keyword evidence="4" id="KW-1185">Reference proteome</keyword>